<dbReference type="Pfam" id="PF01810">
    <property type="entry name" value="LysE"/>
    <property type="match status" value="1"/>
</dbReference>
<feature type="transmembrane region" description="Helical" evidence="6">
    <location>
        <begin position="188"/>
        <end position="207"/>
    </location>
</feature>
<dbReference type="PANTHER" id="PTHR30086">
    <property type="entry name" value="ARGININE EXPORTER PROTEIN ARGO"/>
    <property type="match status" value="1"/>
</dbReference>
<dbReference type="GO" id="GO:0005886">
    <property type="term" value="C:plasma membrane"/>
    <property type="evidence" value="ECO:0007669"/>
    <property type="project" value="UniProtKB-SubCell"/>
</dbReference>
<keyword evidence="5 6" id="KW-0472">Membrane</keyword>
<dbReference type="Proteomes" id="UP000251942">
    <property type="component" value="Unassembled WGS sequence"/>
</dbReference>
<evidence type="ECO:0000313" key="7">
    <source>
        <dbReference type="EMBL" id="KTC97008.1"/>
    </source>
</evidence>
<dbReference type="EMBL" id="LNYB01000080">
    <property type="protein sequence ID" value="KTC97008.1"/>
    <property type="molecule type" value="Genomic_DNA"/>
</dbReference>
<organism evidence="7 9">
    <name type="scientific">Legionella feeleii</name>
    <dbReference type="NCBI Taxonomy" id="453"/>
    <lineage>
        <taxon>Bacteria</taxon>
        <taxon>Pseudomonadati</taxon>
        <taxon>Pseudomonadota</taxon>
        <taxon>Gammaproteobacteria</taxon>
        <taxon>Legionellales</taxon>
        <taxon>Legionellaceae</taxon>
        <taxon>Legionella</taxon>
    </lineage>
</organism>
<evidence type="ECO:0000256" key="6">
    <source>
        <dbReference type="SAM" id="Phobius"/>
    </source>
</evidence>
<dbReference type="Proteomes" id="UP000054698">
    <property type="component" value="Unassembled WGS sequence"/>
</dbReference>
<gene>
    <name evidence="8" type="primary">rhtC</name>
    <name evidence="7" type="ORF">Lfee_1920</name>
    <name evidence="8" type="ORF">NCTC12022_02361</name>
</gene>
<dbReference type="GO" id="GO:0015171">
    <property type="term" value="F:amino acid transmembrane transporter activity"/>
    <property type="evidence" value="ECO:0007669"/>
    <property type="project" value="TreeGrafter"/>
</dbReference>
<accession>A0A0W0TN52</accession>
<dbReference type="RefSeq" id="WP_058446181.1">
    <property type="nucleotide sequence ID" value="NZ_CAAAHT010000007.1"/>
</dbReference>
<evidence type="ECO:0000313" key="9">
    <source>
        <dbReference type="Proteomes" id="UP000054698"/>
    </source>
</evidence>
<dbReference type="AlphaFoldDB" id="A0A0W0TN52"/>
<reference evidence="8 10" key="2">
    <citation type="submission" date="2018-06" db="EMBL/GenBank/DDBJ databases">
        <authorList>
            <consortium name="Pathogen Informatics"/>
            <person name="Doyle S."/>
        </authorList>
    </citation>
    <scope>NUCLEOTIDE SEQUENCE [LARGE SCALE GENOMIC DNA]</scope>
    <source>
        <strain evidence="8 10">NCTC12022</strain>
    </source>
</reference>
<keyword evidence="4 6" id="KW-1133">Transmembrane helix</keyword>
<evidence type="ECO:0000256" key="1">
    <source>
        <dbReference type="ARBA" id="ARBA00004651"/>
    </source>
</evidence>
<feature type="transmembrane region" description="Helical" evidence="6">
    <location>
        <begin position="76"/>
        <end position="96"/>
    </location>
</feature>
<keyword evidence="2" id="KW-1003">Cell membrane</keyword>
<evidence type="ECO:0000256" key="2">
    <source>
        <dbReference type="ARBA" id="ARBA00022475"/>
    </source>
</evidence>
<evidence type="ECO:0000256" key="4">
    <source>
        <dbReference type="ARBA" id="ARBA00022989"/>
    </source>
</evidence>
<sequence length="209" mass="23461">MFTQFFTIGLLMLLAVMSPGPDFALVTKNTVLHSRESGFFTALGVALSNLIHISYCSLGLAFVISNSILLFSLIKYLGAAYLLYLGVTSLLSKPAIHFVDKKRMQIKKTSLPKVTAFRQGFLCNLLNPKATLFFLALFTTIIKSETPTVWVLIFIVEMFVIIALWFFTLTMILSHPKVIKLLEKSEKYIARILGVFLVSFRVALALVKR</sequence>
<proteinExistence type="predicted"/>
<evidence type="ECO:0000256" key="3">
    <source>
        <dbReference type="ARBA" id="ARBA00022692"/>
    </source>
</evidence>
<name>A0A0W0TN52_9GAMM</name>
<dbReference type="EMBL" id="UASS01000022">
    <property type="protein sequence ID" value="SPX61618.1"/>
    <property type="molecule type" value="Genomic_DNA"/>
</dbReference>
<evidence type="ECO:0000313" key="8">
    <source>
        <dbReference type="EMBL" id="SPX61618.1"/>
    </source>
</evidence>
<dbReference type="PANTHER" id="PTHR30086:SF21">
    <property type="entry name" value="TRANSPORT PROTEIN"/>
    <property type="match status" value="1"/>
</dbReference>
<reference evidence="7 9" key="1">
    <citation type="submission" date="2015-11" db="EMBL/GenBank/DDBJ databases">
        <title>Genomic analysis of 38 Legionella species identifies large and diverse effector repertoires.</title>
        <authorList>
            <person name="Burstein D."/>
            <person name="Amaro F."/>
            <person name="Zusman T."/>
            <person name="Lifshitz Z."/>
            <person name="Cohen O."/>
            <person name="Gilbert J.A."/>
            <person name="Pupko T."/>
            <person name="Shuman H.A."/>
            <person name="Segal G."/>
        </authorList>
    </citation>
    <scope>NUCLEOTIDE SEQUENCE [LARGE SCALE GENOMIC DNA]</scope>
    <source>
        <strain evidence="7 9">WO-44C</strain>
    </source>
</reference>
<keyword evidence="3 6" id="KW-0812">Transmembrane</keyword>
<feature type="transmembrane region" description="Helical" evidence="6">
    <location>
        <begin position="40"/>
        <end position="64"/>
    </location>
</feature>
<feature type="transmembrane region" description="Helical" evidence="6">
    <location>
        <begin position="149"/>
        <end position="168"/>
    </location>
</feature>
<protein>
    <submittedName>
        <fullName evidence="7">LysE family transporter protein</fullName>
    </submittedName>
</protein>
<evidence type="ECO:0000313" key="10">
    <source>
        <dbReference type="Proteomes" id="UP000251942"/>
    </source>
</evidence>
<dbReference type="PATRIC" id="fig|453.4.peg.2104"/>
<dbReference type="InterPro" id="IPR001123">
    <property type="entry name" value="LeuE-type"/>
</dbReference>
<keyword evidence="9" id="KW-1185">Reference proteome</keyword>
<feature type="transmembrane region" description="Helical" evidence="6">
    <location>
        <begin position="116"/>
        <end position="137"/>
    </location>
</feature>
<dbReference type="PIRSF" id="PIRSF006324">
    <property type="entry name" value="LeuE"/>
    <property type="match status" value="1"/>
</dbReference>
<evidence type="ECO:0000256" key="5">
    <source>
        <dbReference type="ARBA" id="ARBA00023136"/>
    </source>
</evidence>
<dbReference type="STRING" id="453.Lfee_1920"/>
<comment type="subcellular location">
    <subcellularLocation>
        <location evidence="1">Cell membrane</location>
        <topology evidence="1">Multi-pass membrane protein</topology>
    </subcellularLocation>
</comment>